<reference evidence="2" key="1">
    <citation type="journal article" date="2022" name="bioRxiv">
        <title>Sequencing and chromosome-scale assembly of the giantPleurodeles waltlgenome.</title>
        <authorList>
            <person name="Brown T."/>
            <person name="Elewa A."/>
            <person name="Iarovenko S."/>
            <person name="Subramanian E."/>
            <person name="Araus A.J."/>
            <person name="Petzold A."/>
            <person name="Susuki M."/>
            <person name="Suzuki K.-i.T."/>
            <person name="Hayashi T."/>
            <person name="Toyoda A."/>
            <person name="Oliveira C."/>
            <person name="Osipova E."/>
            <person name="Leigh N.D."/>
            <person name="Simon A."/>
            <person name="Yun M.H."/>
        </authorList>
    </citation>
    <scope>NUCLEOTIDE SEQUENCE</scope>
    <source>
        <strain evidence="2">20211129_DDA</strain>
        <tissue evidence="2">Liver</tissue>
    </source>
</reference>
<protein>
    <submittedName>
        <fullName evidence="2">Uncharacterized protein</fullName>
    </submittedName>
</protein>
<evidence type="ECO:0000256" key="1">
    <source>
        <dbReference type="SAM" id="MobiDB-lite"/>
    </source>
</evidence>
<proteinExistence type="predicted"/>
<accession>A0AAV7WCF0</accession>
<keyword evidence="3" id="KW-1185">Reference proteome</keyword>
<sequence>MLGSFPFLVRERRGKAAKIGAASELPSEVRSTAKEGFFGQTKDAMEEEHSKVGRDLRSIIHSAKEVMARDRKEYVMRHLLEGLEEGPSMQQTMKPPTRLGEDIHSISLDQQTGEE</sequence>
<gene>
    <name evidence="2" type="ORF">NDU88_005614</name>
</gene>
<name>A0AAV7WCF0_PLEWA</name>
<feature type="region of interest" description="Disordered" evidence="1">
    <location>
        <begin position="85"/>
        <end position="115"/>
    </location>
</feature>
<dbReference type="AlphaFoldDB" id="A0AAV7WCF0"/>
<evidence type="ECO:0000313" key="2">
    <source>
        <dbReference type="EMBL" id="KAJ1210248.1"/>
    </source>
</evidence>
<dbReference type="EMBL" id="JANPWB010000002">
    <property type="protein sequence ID" value="KAJ1210248.1"/>
    <property type="molecule type" value="Genomic_DNA"/>
</dbReference>
<comment type="caution">
    <text evidence="2">The sequence shown here is derived from an EMBL/GenBank/DDBJ whole genome shotgun (WGS) entry which is preliminary data.</text>
</comment>
<organism evidence="2 3">
    <name type="scientific">Pleurodeles waltl</name>
    <name type="common">Iberian ribbed newt</name>
    <dbReference type="NCBI Taxonomy" id="8319"/>
    <lineage>
        <taxon>Eukaryota</taxon>
        <taxon>Metazoa</taxon>
        <taxon>Chordata</taxon>
        <taxon>Craniata</taxon>
        <taxon>Vertebrata</taxon>
        <taxon>Euteleostomi</taxon>
        <taxon>Amphibia</taxon>
        <taxon>Batrachia</taxon>
        <taxon>Caudata</taxon>
        <taxon>Salamandroidea</taxon>
        <taxon>Salamandridae</taxon>
        <taxon>Pleurodelinae</taxon>
        <taxon>Pleurodeles</taxon>
    </lineage>
</organism>
<dbReference type="Proteomes" id="UP001066276">
    <property type="component" value="Chromosome 1_2"/>
</dbReference>
<evidence type="ECO:0000313" key="3">
    <source>
        <dbReference type="Proteomes" id="UP001066276"/>
    </source>
</evidence>